<feature type="domain" description="LysM" evidence="6">
    <location>
        <begin position="158"/>
        <end position="203"/>
    </location>
</feature>
<dbReference type="AlphaFoldDB" id="A0AA38R9S1"/>
<dbReference type="PROSITE" id="PS51782">
    <property type="entry name" value="LYSM"/>
    <property type="match status" value="3"/>
</dbReference>
<feature type="compositionally biased region" description="Low complexity" evidence="4">
    <location>
        <begin position="572"/>
        <end position="598"/>
    </location>
</feature>
<proteinExistence type="inferred from homology"/>
<accession>A0AA38R9S1</accession>
<dbReference type="Proteomes" id="UP001174691">
    <property type="component" value="Unassembled WGS sequence"/>
</dbReference>
<dbReference type="EMBL" id="JANBVN010000137">
    <property type="protein sequence ID" value="KAJ9138998.1"/>
    <property type="molecule type" value="Genomic_DNA"/>
</dbReference>
<name>A0AA38R9S1_9PEZI</name>
<evidence type="ECO:0000256" key="1">
    <source>
        <dbReference type="ARBA" id="ARBA00022669"/>
    </source>
</evidence>
<feature type="compositionally biased region" description="Low complexity" evidence="4">
    <location>
        <begin position="266"/>
        <end position="288"/>
    </location>
</feature>
<evidence type="ECO:0000259" key="6">
    <source>
        <dbReference type="PROSITE" id="PS51782"/>
    </source>
</evidence>
<evidence type="ECO:0000256" key="3">
    <source>
        <dbReference type="ARBA" id="ARBA00044955"/>
    </source>
</evidence>
<keyword evidence="2" id="KW-0843">Virulence</keyword>
<dbReference type="Gene3D" id="3.10.350.10">
    <property type="entry name" value="LysM domain"/>
    <property type="match status" value="5"/>
</dbReference>
<keyword evidence="8" id="KW-1185">Reference proteome</keyword>
<evidence type="ECO:0000256" key="4">
    <source>
        <dbReference type="SAM" id="MobiDB-lite"/>
    </source>
</evidence>
<feature type="domain" description="LysM" evidence="6">
    <location>
        <begin position="610"/>
        <end position="656"/>
    </location>
</feature>
<dbReference type="PANTHER" id="PTHR34997">
    <property type="entry name" value="AM15"/>
    <property type="match status" value="1"/>
</dbReference>
<organism evidence="7 8">
    <name type="scientific">Coniochaeta hoffmannii</name>
    <dbReference type="NCBI Taxonomy" id="91930"/>
    <lineage>
        <taxon>Eukaryota</taxon>
        <taxon>Fungi</taxon>
        <taxon>Dikarya</taxon>
        <taxon>Ascomycota</taxon>
        <taxon>Pezizomycotina</taxon>
        <taxon>Sordariomycetes</taxon>
        <taxon>Sordariomycetidae</taxon>
        <taxon>Coniochaetales</taxon>
        <taxon>Coniochaetaceae</taxon>
        <taxon>Coniochaeta</taxon>
    </lineage>
</organism>
<dbReference type="InterPro" id="IPR018392">
    <property type="entry name" value="LysM"/>
</dbReference>
<feature type="chain" id="PRO_5041462004" evidence="5">
    <location>
        <begin position="23"/>
        <end position="658"/>
    </location>
</feature>
<dbReference type="Pfam" id="PF01476">
    <property type="entry name" value="LysM"/>
    <property type="match status" value="2"/>
</dbReference>
<evidence type="ECO:0000256" key="5">
    <source>
        <dbReference type="SAM" id="SignalP"/>
    </source>
</evidence>
<dbReference type="InterPro" id="IPR052210">
    <property type="entry name" value="LysM1-like"/>
</dbReference>
<comment type="similarity">
    <text evidence="3">Belongs to the secreted LysM effector family.</text>
</comment>
<evidence type="ECO:0000256" key="2">
    <source>
        <dbReference type="ARBA" id="ARBA00023026"/>
    </source>
</evidence>
<feature type="signal peptide" evidence="5">
    <location>
        <begin position="1"/>
        <end position="22"/>
    </location>
</feature>
<keyword evidence="1" id="KW-0147">Chitin-binding</keyword>
<dbReference type="CDD" id="cd00118">
    <property type="entry name" value="LysM"/>
    <property type="match status" value="3"/>
</dbReference>
<reference evidence="7" key="1">
    <citation type="submission" date="2022-07" db="EMBL/GenBank/DDBJ databases">
        <title>Fungi with potential for degradation of polypropylene.</title>
        <authorList>
            <person name="Gostincar C."/>
        </authorList>
    </citation>
    <scope>NUCLEOTIDE SEQUENCE</scope>
    <source>
        <strain evidence="7">EXF-13287</strain>
    </source>
</reference>
<feature type="region of interest" description="Disordered" evidence="4">
    <location>
        <begin position="570"/>
        <end position="598"/>
    </location>
</feature>
<dbReference type="GO" id="GO:0008061">
    <property type="term" value="F:chitin binding"/>
    <property type="evidence" value="ECO:0007669"/>
    <property type="project" value="UniProtKB-KW"/>
</dbReference>
<dbReference type="PANTHER" id="PTHR34997:SF1">
    <property type="entry name" value="PEPTIDOGLYCAN-BINDING LYSIN DOMAIN"/>
    <property type="match status" value="1"/>
</dbReference>
<comment type="caution">
    <text evidence="7">The sequence shown here is derived from an EMBL/GenBank/DDBJ whole genome shotgun (WGS) entry which is preliminary data.</text>
</comment>
<dbReference type="InterPro" id="IPR036779">
    <property type="entry name" value="LysM_dom_sf"/>
</dbReference>
<dbReference type="SMART" id="SM00257">
    <property type="entry name" value="LysM"/>
    <property type="match status" value="3"/>
</dbReference>
<dbReference type="SUPFAM" id="SSF54106">
    <property type="entry name" value="LysM domain"/>
    <property type="match status" value="2"/>
</dbReference>
<sequence length="658" mass="69055">MAFTRFISPLLLLLLTAVGSQAQQFQDIQLGLDYPDVTSDTITIDGVVFPATYVIDRFLYTYDLSCRKDAATGQFCDEILTSWLGSSVLTTAQNCSDCMLGIIQTQLNSPFGYHAEFAADFSSMTASCGAANYAFTSPTAYAVSTIAPITTPEATCSTPYVVQSGESCDSIATSKGVPTYAIIKAGALNGACTNLLAGASLCLPQPCTLYRVQYDETCDTIMAANPGLSAVHLLAWNPNINALCSNVADLAETLICVSPPGGAPGEGTTTDTQPTPTSPAATAVPKPTNAKAESNAQCAAWYTIQDGDYCQSVSIRQQIALRDFYFLNPSIDENCTSLWLDTAYCVQAVGDINTYTGYPYSTTQVYTLTSATYATTTNTLSTVAPVVTPIVQLPIASGSLTNCANYVDGVQVPTVQDQNVQPDHPTITSNINSCDYATTAHGVLLADFLAWNPSLASVTPCMLQPGYRYCALNSTSSAPPQNATNGLCLEDTGTPYPGTVSTCSCFTRVYGRDAGARLCSDIAEDGGITLASLVSYNPWVGDATQCDTQIYSGLNASDARPVCIGVGGSTTGGPTTTAPTQTSTSSTTATSTTASAVSPTQTGMPANCSKYHQAVDGDGCWAIANEYGITLDQFYAWNPAVGNDCGGLWLGYYYCVAA</sequence>
<protein>
    <submittedName>
        <fullName evidence="7">Carbohydrate-binding module family 50 protein</fullName>
    </submittedName>
</protein>
<feature type="domain" description="LysM" evidence="6">
    <location>
        <begin position="300"/>
        <end position="346"/>
    </location>
</feature>
<keyword evidence="5" id="KW-0732">Signal</keyword>
<evidence type="ECO:0000313" key="8">
    <source>
        <dbReference type="Proteomes" id="UP001174691"/>
    </source>
</evidence>
<evidence type="ECO:0000313" key="7">
    <source>
        <dbReference type="EMBL" id="KAJ9138998.1"/>
    </source>
</evidence>
<gene>
    <name evidence="7" type="ORF">NKR19_g7648</name>
</gene>
<feature type="region of interest" description="Disordered" evidence="4">
    <location>
        <begin position="262"/>
        <end position="289"/>
    </location>
</feature>